<dbReference type="GO" id="GO:0031047">
    <property type="term" value="P:regulatory ncRNA-mediated gene silencing"/>
    <property type="evidence" value="ECO:0007669"/>
    <property type="project" value="UniProtKB-KW"/>
</dbReference>
<keyword evidence="6" id="KW-1185">Reference proteome</keyword>
<dbReference type="PANTHER" id="PTHR46033">
    <property type="entry name" value="PROTEIN MAIN-LIKE 2"/>
    <property type="match status" value="1"/>
</dbReference>
<dbReference type="InterPro" id="IPR044824">
    <property type="entry name" value="MAIN-like"/>
</dbReference>
<comment type="catalytic activity">
    <reaction evidence="1">
        <text>RNA(n) + a ribonucleoside 5'-triphosphate = RNA(n+1) + diphosphate</text>
        <dbReference type="Rhea" id="RHEA:21248"/>
        <dbReference type="Rhea" id="RHEA-COMP:14527"/>
        <dbReference type="Rhea" id="RHEA-COMP:17342"/>
        <dbReference type="ChEBI" id="CHEBI:33019"/>
        <dbReference type="ChEBI" id="CHEBI:61557"/>
        <dbReference type="ChEBI" id="CHEBI:140395"/>
        <dbReference type="EC" id="2.7.7.48"/>
    </reaction>
</comment>
<dbReference type="Pfam" id="PF10536">
    <property type="entry name" value="PMD"/>
    <property type="match status" value="1"/>
</dbReference>
<keyword evidence="1" id="KW-0943">RNA-mediated gene silencing</keyword>
<feature type="compositionally biased region" description="Low complexity" evidence="2">
    <location>
        <begin position="567"/>
        <end position="580"/>
    </location>
</feature>
<reference evidence="5" key="1">
    <citation type="submission" date="2020-03" db="EMBL/GenBank/DDBJ databases">
        <title>Castanea mollissima Vanexum genome sequencing.</title>
        <authorList>
            <person name="Staton M."/>
        </authorList>
    </citation>
    <scope>NUCLEOTIDE SEQUENCE</scope>
    <source>
        <tissue evidence="5">Leaf</tissue>
    </source>
</reference>
<dbReference type="GO" id="GO:0010073">
    <property type="term" value="P:meristem maintenance"/>
    <property type="evidence" value="ECO:0007669"/>
    <property type="project" value="InterPro"/>
</dbReference>
<dbReference type="InterPro" id="IPR019557">
    <property type="entry name" value="AminoTfrase-like_pln_mobile"/>
</dbReference>
<dbReference type="Pfam" id="PF05183">
    <property type="entry name" value="RdRP"/>
    <property type="match status" value="1"/>
</dbReference>
<dbReference type="EC" id="2.7.7.48" evidence="1"/>
<accession>A0A8J4VGU2</accession>
<feature type="compositionally biased region" description="Pro residues" evidence="2">
    <location>
        <begin position="214"/>
        <end position="267"/>
    </location>
</feature>
<feature type="compositionally biased region" description="Low complexity" evidence="2">
    <location>
        <begin position="306"/>
        <end position="316"/>
    </location>
</feature>
<proteinExistence type="inferred from homology"/>
<dbReference type="AlphaFoldDB" id="A0A8J4VGU2"/>
<comment type="function">
    <text evidence="1">Probably involved in the RNA silencing pathway and required for the generation of small interfering RNAs (siRNAs).</text>
</comment>
<feature type="region of interest" description="Disordered" evidence="2">
    <location>
        <begin position="175"/>
        <end position="323"/>
    </location>
</feature>
<name>A0A8J4VGU2_9ROSI</name>
<dbReference type="EMBL" id="JRKL02006825">
    <property type="protein sequence ID" value="KAF3948461.1"/>
    <property type="molecule type" value="Genomic_DNA"/>
</dbReference>
<evidence type="ECO:0000256" key="2">
    <source>
        <dbReference type="SAM" id="MobiDB-lite"/>
    </source>
</evidence>
<dbReference type="OrthoDB" id="6513042at2759"/>
<dbReference type="PRINTS" id="PR01217">
    <property type="entry name" value="PRICHEXTENSN"/>
</dbReference>
<evidence type="ECO:0000259" key="3">
    <source>
        <dbReference type="Pfam" id="PF05183"/>
    </source>
</evidence>
<comment type="caution">
    <text evidence="5">The sequence shown here is derived from an EMBL/GenBank/DDBJ whole genome shotgun (WGS) entry which is preliminary data.</text>
</comment>
<comment type="similarity">
    <text evidence="1">Belongs to the RdRP family.</text>
</comment>
<feature type="region of interest" description="Disordered" evidence="2">
    <location>
        <begin position="567"/>
        <end position="651"/>
    </location>
</feature>
<feature type="compositionally biased region" description="Low complexity" evidence="2">
    <location>
        <begin position="696"/>
        <end position="706"/>
    </location>
</feature>
<dbReference type="GO" id="GO:0003968">
    <property type="term" value="F:RNA-directed RNA polymerase activity"/>
    <property type="evidence" value="ECO:0007669"/>
    <property type="project" value="UniProtKB-KW"/>
</dbReference>
<dbReference type="InterPro" id="IPR057596">
    <property type="entry name" value="RDRP_core"/>
</dbReference>
<dbReference type="PANTHER" id="PTHR46033:SF8">
    <property type="entry name" value="PROTEIN MAINTENANCE OF MERISTEMS-LIKE"/>
    <property type="match status" value="1"/>
</dbReference>
<dbReference type="Proteomes" id="UP000737018">
    <property type="component" value="Unassembled WGS sequence"/>
</dbReference>
<evidence type="ECO:0000256" key="1">
    <source>
        <dbReference type="RuleBase" id="RU363098"/>
    </source>
</evidence>
<gene>
    <name evidence="5" type="ORF">CMV_025547</name>
</gene>
<organism evidence="5 6">
    <name type="scientific">Castanea mollissima</name>
    <name type="common">Chinese chestnut</name>
    <dbReference type="NCBI Taxonomy" id="60419"/>
    <lineage>
        <taxon>Eukaryota</taxon>
        <taxon>Viridiplantae</taxon>
        <taxon>Streptophyta</taxon>
        <taxon>Embryophyta</taxon>
        <taxon>Tracheophyta</taxon>
        <taxon>Spermatophyta</taxon>
        <taxon>Magnoliopsida</taxon>
        <taxon>eudicotyledons</taxon>
        <taxon>Gunneridae</taxon>
        <taxon>Pentapetalae</taxon>
        <taxon>rosids</taxon>
        <taxon>fabids</taxon>
        <taxon>Fagales</taxon>
        <taxon>Fagaceae</taxon>
        <taxon>Castanea</taxon>
    </lineage>
</organism>
<keyword evidence="1" id="KW-0548">Nucleotidyltransferase</keyword>
<keyword evidence="1" id="KW-0696">RNA-directed RNA polymerase</keyword>
<keyword evidence="1" id="KW-0808">Transferase</keyword>
<evidence type="ECO:0000259" key="4">
    <source>
        <dbReference type="Pfam" id="PF10536"/>
    </source>
</evidence>
<evidence type="ECO:0000313" key="6">
    <source>
        <dbReference type="Proteomes" id="UP000737018"/>
    </source>
</evidence>
<evidence type="ECO:0000313" key="5">
    <source>
        <dbReference type="EMBL" id="KAF3948461.1"/>
    </source>
</evidence>
<feature type="domain" description="RDRP core" evidence="3">
    <location>
        <begin position="353"/>
        <end position="517"/>
    </location>
</feature>
<sequence>MLPSQVVWQPYEAEFEDLLPWCVAGRAVWTATVPLVCFHLVEKHTPDRVVRQFGMIQEISRNVNTDTVLHAIDLRGKVGVDWMRKHAAHITEWGSRLQQRCEAVLGDMPPQHEYFDWYKRVTRRFINVLGARLIIMIEGYARLLRRHPVGTEDHKDITDVLNAVQEIGRVQAPIPEASNEEAATPAAAPTQSPSTSRALVGRGSCSSVATPRVVPTPDPHPSTPNPSPSPTIPSHIPHPSPSPTIPSPIPHPSSSPTTIPSPTPHPCPGSDIRPPTPQSFPELSPIPSFNLGLDLTPPDMHPQPPSHSTSTGPSSGIDPSHVHVEQPVGLPAEAGVFKDGGKEGKKKDPTSSSVKCFFIRMESIEKVYEARSSFMHAHRLPSVANYMARFSLILSKTTKVEVDLASVNIQTIEDVLCMTNPSIVELESNLLAMQRQESKAQEPPLLIQFRLFNNGCAVKGTLLVNKKDFDSPLRNTLRFWEHWNSICEYSTCYKFLATDYVKSKKTVISMCRGSKQKPYEIANNGYNVWWLVMENSSVVNLAIPRQSCSEIGGPSVLCAVNPATLGSSTESEVGSSSQQSKPRPRHAHEVQPRLRQPPWACCQGQGRACSQGQGSPHGRAAKAKAKAAPMGVLPRPRHAQGQGSQALGSPHVHAAAKAKACTWRAAEAKAAPMGVLPRPRQGRQPRPRQPPRACCQGQGPRSSQGQGSHGRAAKAKVAPMGMLPRPRQPGPRQPPWACCRCQGQGRACSQGQGSPHGRAAKAKAWARSSQGLGMPCSSIPEICFPSPLQL</sequence>
<dbReference type="GO" id="GO:0003723">
    <property type="term" value="F:RNA binding"/>
    <property type="evidence" value="ECO:0007669"/>
    <property type="project" value="UniProtKB-KW"/>
</dbReference>
<protein>
    <recommendedName>
        <fullName evidence="1">RNA-dependent RNA polymerase</fullName>
        <ecNumber evidence="1">2.7.7.48</ecNumber>
    </recommendedName>
</protein>
<feature type="compositionally biased region" description="Low complexity" evidence="2">
    <location>
        <begin position="175"/>
        <end position="198"/>
    </location>
</feature>
<feature type="region of interest" description="Disordered" evidence="2">
    <location>
        <begin position="669"/>
        <end position="735"/>
    </location>
</feature>
<feature type="domain" description="Aminotransferase-like plant mobile" evidence="4">
    <location>
        <begin position="3"/>
        <end position="119"/>
    </location>
</feature>
<keyword evidence="1" id="KW-0694">RNA-binding</keyword>
<feature type="compositionally biased region" description="Low complexity" evidence="2">
    <location>
        <begin position="669"/>
        <end position="679"/>
    </location>
</feature>